<dbReference type="CDD" id="cd09274">
    <property type="entry name" value="RNase_HI_RT_Ty3"/>
    <property type="match status" value="1"/>
</dbReference>
<feature type="domain" description="Reverse transcriptase RNase H-like" evidence="8">
    <location>
        <begin position="572"/>
        <end position="668"/>
    </location>
</feature>
<dbReference type="EMBL" id="QGNW01001998">
    <property type="protein sequence ID" value="RVW26674.1"/>
    <property type="molecule type" value="Genomic_DNA"/>
</dbReference>
<sequence length="685" mass="78285">MQNDLSQKIDNVQYAISRLTNLNTVQEKGKFPSQPHQNPKGIHEVEAQEGESSKVREVKAVITLRSGKEVDQPTSKPKHDEESVAEKEKSEEIKGKRKGKVNIPLLDMIKQVPTYAKFLKDLCTIKRGLNVNKKAFLTEQVSAIIQCKSPVKYKDRAALPSQSVVKGTNYVPIILGRPFLATSNAIINYRNGVMQLTFGNMTLELNIFHLYKKHIHPKKKKAKEVCMIDTLVEEHCDQRMQEDLIESLGILMKGYLNPQICLLPCSLEEERKILPLFNEEETQRAVKEEPPKLILKPLPTELKYAYLEEDKGALLLYLQLLPFIRRIVYLKSLEDDEAKPVRQPQRRLNPHMQEVVRAEVLKLLQAGIIYPISDSHGEKMSLHASLQVGGCVSITGVECVTRKDHFPLPFIDQVLERVSRHPFYCFLDGYSGYFQIEIDVEDQEKPLSHAHLEPMHTGECLSAYAMHRNFPKMHVKHFQSFSERCIEKDLVLNWRSAISWYNQGIVLGHIISKQGIEVDKAKVELIVKLPSPTNVKGVRQFLGHAGSIGGLSRISLSLQGLFVNYCEGSQWQLPFEVMCDASDFAIGVVLGQREDGKPYVIYYASKTLNEAKKLHNHQKELLAVVFALDKFRAYLVGSFIVVFTDHSTLKYLLTKQDAKARLIRWILCFKSSISRSKTRNEWRMW</sequence>
<feature type="compositionally biased region" description="Basic and acidic residues" evidence="7">
    <location>
        <begin position="41"/>
        <end position="59"/>
    </location>
</feature>
<evidence type="ECO:0000313" key="10">
    <source>
        <dbReference type="Proteomes" id="UP000288805"/>
    </source>
</evidence>
<evidence type="ECO:0000256" key="3">
    <source>
        <dbReference type="ARBA" id="ARBA00022722"/>
    </source>
</evidence>
<comment type="caution">
    <text evidence="9">The sequence shown here is derived from an EMBL/GenBank/DDBJ whole genome shotgun (WGS) entry which is preliminary data.</text>
</comment>
<dbReference type="Pfam" id="PF17917">
    <property type="entry name" value="RT_RNaseH"/>
    <property type="match status" value="1"/>
</dbReference>
<keyword evidence="5" id="KW-0378">Hydrolase</keyword>
<organism evidence="9 10">
    <name type="scientific">Vitis vinifera</name>
    <name type="common">Grape</name>
    <dbReference type="NCBI Taxonomy" id="29760"/>
    <lineage>
        <taxon>Eukaryota</taxon>
        <taxon>Viridiplantae</taxon>
        <taxon>Streptophyta</taxon>
        <taxon>Embryophyta</taxon>
        <taxon>Tracheophyta</taxon>
        <taxon>Spermatophyta</taxon>
        <taxon>Magnoliopsida</taxon>
        <taxon>eudicotyledons</taxon>
        <taxon>Gunneridae</taxon>
        <taxon>Pentapetalae</taxon>
        <taxon>rosids</taxon>
        <taxon>Vitales</taxon>
        <taxon>Vitaceae</taxon>
        <taxon>Viteae</taxon>
        <taxon>Vitis</taxon>
    </lineage>
</organism>
<dbReference type="InterPro" id="IPR041373">
    <property type="entry name" value="RT_RNaseH"/>
</dbReference>
<dbReference type="AlphaFoldDB" id="A0A438CTZ3"/>
<keyword evidence="4" id="KW-0255">Endonuclease</keyword>
<evidence type="ECO:0000313" key="9">
    <source>
        <dbReference type="EMBL" id="RVW26674.1"/>
    </source>
</evidence>
<dbReference type="GO" id="GO:0016787">
    <property type="term" value="F:hydrolase activity"/>
    <property type="evidence" value="ECO:0007669"/>
    <property type="project" value="UniProtKB-KW"/>
</dbReference>
<dbReference type="GO" id="GO:0004519">
    <property type="term" value="F:endonuclease activity"/>
    <property type="evidence" value="ECO:0007669"/>
    <property type="project" value="UniProtKB-KW"/>
</dbReference>
<protein>
    <submittedName>
        <fullName evidence="9">Retrovirus-related Pol polyprotein from transposon opus</fullName>
    </submittedName>
</protein>
<reference evidence="9 10" key="1">
    <citation type="journal article" date="2018" name="PLoS Genet.">
        <title>Population sequencing reveals clonal diversity and ancestral inbreeding in the grapevine cultivar Chardonnay.</title>
        <authorList>
            <person name="Roach M.J."/>
            <person name="Johnson D.L."/>
            <person name="Bohlmann J."/>
            <person name="van Vuuren H.J."/>
            <person name="Jones S.J."/>
            <person name="Pretorius I.S."/>
            <person name="Schmidt S.A."/>
            <person name="Borneman A.R."/>
        </authorList>
    </citation>
    <scope>NUCLEOTIDE SEQUENCE [LARGE SCALE GENOMIC DNA]</scope>
    <source>
        <strain evidence="10">cv. Chardonnay</strain>
        <tissue evidence="9">Leaf</tissue>
    </source>
</reference>
<name>A0A438CTZ3_VITVI</name>
<evidence type="ECO:0000256" key="2">
    <source>
        <dbReference type="ARBA" id="ARBA00022695"/>
    </source>
</evidence>
<evidence type="ECO:0000256" key="5">
    <source>
        <dbReference type="ARBA" id="ARBA00022801"/>
    </source>
</evidence>
<evidence type="ECO:0000256" key="7">
    <source>
        <dbReference type="SAM" id="MobiDB-lite"/>
    </source>
</evidence>
<accession>A0A438CTZ3</accession>
<dbReference type="Gene3D" id="3.30.70.270">
    <property type="match status" value="1"/>
</dbReference>
<keyword evidence="1" id="KW-0808">Transferase</keyword>
<evidence type="ECO:0000256" key="4">
    <source>
        <dbReference type="ARBA" id="ARBA00022759"/>
    </source>
</evidence>
<dbReference type="Gene3D" id="3.10.10.10">
    <property type="entry name" value="HIV Type 1 Reverse Transcriptase, subunit A, domain 1"/>
    <property type="match status" value="1"/>
</dbReference>
<dbReference type="InterPro" id="IPR043128">
    <property type="entry name" value="Rev_trsase/Diguanyl_cyclase"/>
</dbReference>
<keyword evidence="6" id="KW-0695">RNA-directed DNA polymerase</keyword>
<feature type="region of interest" description="Disordered" evidence="7">
    <location>
        <begin position="28"/>
        <end position="94"/>
    </location>
</feature>
<keyword evidence="2" id="KW-0548">Nucleotidyltransferase</keyword>
<feature type="compositionally biased region" description="Basic and acidic residues" evidence="7">
    <location>
        <begin position="66"/>
        <end position="94"/>
    </location>
</feature>
<dbReference type="GO" id="GO:0003964">
    <property type="term" value="F:RNA-directed DNA polymerase activity"/>
    <property type="evidence" value="ECO:0007669"/>
    <property type="project" value="UniProtKB-KW"/>
</dbReference>
<dbReference type="SUPFAM" id="SSF56672">
    <property type="entry name" value="DNA/RNA polymerases"/>
    <property type="match status" value="1"/>
</dbReference>
<evidence type="ECO:0000259" key="8">
    <source>
        <dbReference type="Pfam" id="PF17917"/>
    </source>
</evidence>
<keyword evidence="3" id="KW-0540">Nuclease</keyword>
<evidence type="ECO:0000256" key="1">
    <source>
        <dbReference type="ARBA" id="ARBA00022679"/>
    </source>
</evidence>
<dbReference type="InterPro" id="IPR050951">
    <property type="entry name" value="Retrovirus_Pol_polyprotein"/>
</dbReference>
<dbReference type="Proteomes" id="UP000288805">
    <property type="component" value="Unassembled WGS sequence"/>
</dbReference>
<dbReference type="PANTHER" id="PTHR37984">
    <property type="entry name" value="PROTEIN CBG26694"/>
    <property type="match status" value="1"/>
</dbReference>
<dbReference type="InterPro" id="IPR043502">
    <property type="entry name" value="DNA/RNA_pol_sf"/>
</dbReference>
<gene>
    <name evidence="9" type="primary">pol_458</name>
    <name evidence="9" type="ORF">CK203_096524</name>
</gene>
<evidence type="ECO:0000256" key="6">
    <source>
        <dbReference type="ARBA" id="ARBA00022918"/>
    </source>
</evidence>
<dbReference type="PANTHER" id="PTHR37984:SF5">
    <property type="entry name" value="PROTEIN NYNRIN-LIKE"/>
    <property type="match status" value="1"/>
</dbReference>
<proteinExistence type="predicted"/>